<dbReference type="NCBIfam" id="NF006416">
    <property type="entry name" value="PRK08664.1"/>
    <property type="match status" value="1"/>
</dbReference>
<dbReference type="Proteomes" id="UP000885936">
    <property type="component" value="Unassembled WGS sequence"/>
</dbReference>
<keyword evidence="6 12" id="KW-0791">Threonine biosynthesis</keyword>
<evidence type="ECO:0000256" key="5">
    <source>
        <dbReference type="ARBA" id="ARBA00022605"/>
    </source>
</evidence>
<dbReference type="SUPFAM" id="SSF51735">
    <property type="entry name" value="NAD(P)-binding Rossmann-fold domains"/>
    <property type="match status" value="1"/>
</dbReference>
<feature type="active site" description="Proton acceptor" evidence="12 13">
    <location>
        <position position="242"/>
    </location>
</feature>
<dbReference type="Pfam" id="PF01118">
    <property type="entry name" value="Semialdhyde_dh"/>
    <property type="match status" value="1"/>
</dbReference>
<feature type="binding site" evidence="12">
    <location>
        <position position="202"/>
    </location>
    <ligand>
        <name>substrate</name>
    </ligand>
</feature>
<dbReference type="FunFam" id="3.30.360.10:FF:000016">
    <property type="entry name" value="Probable aspartate-semialdehyde dehydrogenase"/>
    <property type="match status" value="1"/>
</dbReference>
<dbReference type="UniPathway" id="UPA00034">
    <property type="reaction ID" value="UER00016"/>
</dbReference>
<comment type="caution">
    <text evidence="12">Lacks conserved residue(s) required for the propagation of feature annotation.</text>
</comment>
<evidence type="ECO:0000256" key="2">
    <source>
        <dbReference type="ARBA" id="ARBA00005097"/>
    </source>
</evidence>
<feature type="binding site" evidence="12">
    <location>
        <begin position="323"/>
        <end position="324"/>
    </location>
    <ligand>
        <name>NADP(+)</name>
        <dbReference type="ChEBI" id="CHEBI:58349"/>
    </ligand>
</feature>
<feature type="binding site" evidence="12">
    <location>
        <position position="205"/>
    </location>
    <ligand>
        <name>phosphate</name>
        <dbReference type="ChEBI" id="CHEBI:43474"/>
    </ligand>
</feature>
<dbReference type="Gene3D" id="3.30.360.10">
    <property type="entry name" value="Dihydrodipicolinate Reductase, domain 2"/>
    <property type="match status" value="1"/>
</dbReference>
<reference evidence="17 18" key="1">
    <citation type="submission" date="2016-05" db="EMBL/GenBank/DDBJ databases">
        <title>Microbial consortia oxidize butane by reversing methanogenesis.</title>
        <authorList>
            <person name="Laso-Perez R."/>
            <person name="Richter M."/>
            <person name="Wegener G."/>
            <person name="Musat F."/>
        </authorList>
    </citation>
    <scope>NUCLEOTIDE SEQUENCE [LARGE SCALE GENOMIC DNA]</scope>
    <source>
        <strain evidence="17">BOX1</strain>
    </source>
</reference>
<dbReference type="NCBIfam" id="TIGR00978">
    <property type="entry name" value="asd_EA"/>
    <property type="match status" value="1"/>
</dbReference>
<dbReference type="GO" id="GO:0050661">
    <property type="term" value="F:NADP binding"/>
    <property type="evidence" value="ECO:0007669"/>
    <property type="project" value="UniProtKB-UniRule"/>
</dbReference>
<dbReference type="HAMAP" id="MF_02121">
    <property type="entry name" value="ASADH"/>
    <property type="match status" value="1"/>
</dbReference>
<dbReference type="SUPFAM" id="SSF55347">
    <property type="entry name" value="Glyceraldehyde-3-phosphate dehydrogenase-like, C-terminal domain"/>
    <property type="match status" value="1"/>
</dbReference>
<evidence type="ECO:0000256" key="8">
    <source>
        <dbReference type="ARBA" id="ARBA00022915"/>
    </source>
</evidence>
<evidence type="ECO:0000256" key="1">
    <source>
        <dbReference type="ARBA" id="ARBA00005021"/>
    </source>
</evidence>
<feature type="region of interest" description="Disordered" evidence="14">
    <location>
        <begin position="271"/>
        <end position="293"/>
    </location>
</feature>
<comment type="caution">
    <text evidence="17">The sequence shown here is derived from an EMBL/GenBank/DDBJ whole genome shotgun (WGS) entry which is preliminary data.</text>
</comment>
<gene>
    <name evidence="12 16" type="primary">asd</name>
    <name evidence="16" type="ORF">ENI32_02120</name>
    <name evidence="17" type="ORF">SBU_000414</name>
</gene>
<protein>
    <recommendedName>
        <fullName evidence="4 12">Aspartate-semialdehyde dehydrogenase</fullName>
        <shortName evidence="12">ASA dehydrogenase</shortName>
        <shortName evidence="12">ASADH</shortName>
        <ecNumber evidence="4 12">1.2.1.11</ecNumber>
    </recommendedName>
    <alternativeName>
        <fullName evidence="12">Aspartate-beta-semialdehyde dehydrogenase</fullName>
    </alternativeName>
</protein>
<dbReference type="STRING" id="1839936.SBU_000414"/>
<comment type="function">
    <text evidence="12">Catalyzes the NADPH-dependent formation of L-aspartate-semialdehyde (L-ASA) by the reductive dephosphorylation of L-aspartyl-4-phosphate.</text>
</comment>
<evidence type="ECO:0000313" key="18">
    <source>
        <dbReference type="Proteomes" id="UP000185779"/>
    </source>
</evidence>
<dbReference type="PANTHER" id="PTHR46718">
    <property type="entry name" value="ASPARTATE-SEMIALDEHYDE DEHYDROGENASE"/>
    <property type="match status" value="1"/>
</dbReference>
<keyword evidence="18" id="KW-1185">Reference proteome</keyword>
<keyword evidence="11 12" id="KW-0486">Methionine biosynthesis</keyword>
<feature type="binding site" evidence="12">
    <location>
        <begin position="37"/>
        <end position="38"/>
    </location>
    <ligand>
        <name>NADP(+)</name>
        <dbReference type="ChEBI" id="CHEBI:58349"/>
    </ligand>
</feature>
<evidence type="ECO:0000256" key="12">
    <source>
        <dbReference type="HAMAP-Rule" id="MF_02121"/>
    </source>
</evidence>
<dbReference type="InterPro" id="IPR000319">
    <property type="entry name" value="Asp-semialdehyde_DH_CS"/>
</dbReference>
<evidence type="ECO:0000313" key="16">
    <source>
        <dbReference type="EMBL" id="HEC56671.1"/>
    </source>
</evidence>
<feature type="binding site" evidence="12">
    <location>
        <position position="111"/>
    </location>
    <ligand>
        <name>phosphate</name>
        <dbReference type="ChEBI" id="CHEBI:43474"/>
    </ligand>
</feature>
<dbReference type="AlphaFoldDB" id="A0A1F2P559"/>
<dbReference type="PANTHER" id="PTHR46718:SF1">
    <property type="entry name" value="ASPARTATE-SEMIALDEHYDE DEHYDROGENASE"/>
    <property type="match status" value="1"/>
</dbReference>
<dbReference type="EMBL" id="DRIE01000033">
    <property type="protein sequence ID" value="HEC56671.1"/>
    <property type="molecule type" value="Genomic_DNA"/>
</dbReference>
<dbReference type="GO" id="GO:0004073">
    <property type="term" value="F:aspartate-semialdehyde dehydrogenase activity"/>
    <property type="evidence" value="ECO:0007669"/>
    <property type="project" value="UniProtKB-UniRule"/>
</dbReference>
<dbReference type="PROSITE" id="PS01103">
    <property type="entry name" value="ASD"/>
    <property type="match status" value="1"/>
</dbReference>
<dbReference type="Gene3D" id="3.40.50.720">
    <property type="entry name" value="NAD(P)-binding Rossmann-like Domain"/>
    <property type="match status" value="1"/>
</dbReference>
<sequence length="345" mass="38178">MMKVGILGATGAVGQRFIQLLSKHPWFEITELLASERSAGKRYRDATKWLLETPLPEVIQEMEVKLAEPASLKNSDLDILFSALPADIARKVEVDFADAGFKISSNASAHRMEPDIPLVIPEVNRDHFSLIEVQKRKRGWDGFIITNPNCSTIVMVLTLKPLMEFGIEHVNVATMQAVSGAGYTGLPSMAILDNVIPYIGGEERKMETEPLKILGELDGESVKHAAFTISASCHRVPVLDGHTEAIWVKFREKPSVDEVKKAFMDFKREIDTPTSPQKPLLLMEQEDRPQPRLDRNLSGGMTVAVGRVREDTVGVKYIAMGHNTIRGAVGASVLNAEVLVKEGWQ</sequence>
<dbReference type="GO" id="GO:0051287">
    <property type="term" value="F:NAD binding"/>
    <property type="evidence" value="ECO:0007669"/>
    <property type="project" value="InterPro"/>
</dbReference>
<keyword evidence="5 12" id="KW-0028">Amino-acid biosynthesis</keyword>
<feature type="domain" description="Semialdehyde dehydrogenase NAD-binding" evidence="15">
    <location>
        <begin position="3"/>
        <end position="131"/>
    </location>
</feature>
<dbReference type="GO" id="GO:0019877">
    <property type="term" value="P:diaminopimelate biosynthetic process"/>
    <property type="evidence" value="ECO:0007669"/>
    <property type="project" value="UniProtKB-UniRule"/>
</dbReference>
<dbReference type="GO" id="GO:0046983">
    <property type="term" value="F:protein dimerization activity"/>
    <property type="evidence" value="ECO:0007669"/>
    <property type="project" value="InterPro"/>
</dbReference>
<evidence type="ECO:0000256" key="10">
    <source>
        <dbReference type="ARBA" id="ARBA00023154"/>
    </source>
</evidence>
<evidence type="ECO:0000256" key="13">
    <source>
        <dbReference type="PIRSR" id="PIRSR000148-1"/>
    </source>
</evidence>
<dbReference type="EC" id="1.2.1.11" evidence="4 12"/>
<name>A0A1F2P559_9EURY</name>
<dbReference type="InterPro" id="IPR012280">
    <property type="entry name" value="Semialdhyde_DH_dimer_dom"/>
</dbReference>
<keyword evidence="9 12" id="KW-0560">Oxidoreductase</keyword>
<feature type="active site" description="Acyl-thioester intermediate" evidence="12 13">
    <location>
        <position position="150"/>
    </location>
</feature>
<evidence type="ECO:0000256" key="14">
    <source>
        <dbReference type="SAM" id="MobiDB-lite"/>
    </source>
</evidence>
<dbReference type="PIRSF" id="PIRSF000148">
    <property type="entry name" value="ASA_dh"/>
    <property type="match status" value="1"/>
</dbReference>
<dbReference type="GO" id="GO:0009089">
    <property type="term" value="P:lysine biosynthetic process via diaminopimelate"/>
    <property type="evidence" value="ECO:0007669"/>
    <property type="project" value="UniProtKB-UniRule"/>
</dbReference>
<dbReference type="UniPathway" id="UPA00051">
    <property type="reaction ID" value="UER00464"/>
</dbReference>
<dbReference type="Pfam" id="PF02774">
    <property type="entry name" value="Semialdhyde_dhC"/>
    <property type="match status" value="1"/>
</dbReference>
<comment type="pathway">
    <text evidence="12">Amino-acid biosynthesis; L-lysine biosynthesis via DAP pathway; (S)-tetrahydrodipicolinate from L-aspartate: step 2/4.</text>
</comment>
<dbReference type="InterPro" id="IPR005676">
    <property type="entry name" value="Asp_semi-ald_DH_pep-lack"/>
</dbReference>
<evidence type="ECO:0000256" key="11">
    <source>
        <dbReference type="ARBA" id="ARBA00023167"/>
    </source>
</evidence>
<keyword evidence="10 12" id="KW-0457">Lysine biosynthesis</keyword>
<comment type="subunit">
    <text evidence="12">Homodimer.</text>
</comment>
<dbReference type="InterPro" id="IPR036291">
    <property type="entry name" value="NAD(P)-bd_dom_sf"/>
</dbReference>
<proteinExistence type="inferred from homology"/>
<dbReference type="CDD" id="cd18130">
    <property type="entry name" value="ASADH_C_arch_fung_like"/>
    <property type="match status" value="1"/>
</dbReference>
<dbReference type="InterPro" id="IPR012080">
    <property type="entry name" value="Asp_semialdehyde_DH"/>
</dbReference>
<feature type="binding site" evidence="12">
    <location>
        <begin position="10"/>
        <end position="13"/>
    </location>
    <ligand>
        <name>NADP(+)</name>
        <dbReference type="ChEBI" id="CHEBI:58349"/>
    </ligand>
</feature>
<dbReference type="CDD" id="cd02315">
    <property type="entry name" value="ScASADH_like_N"/>
    <property type="match status" value="1"/>
</dbReference>
<keyword evidence="7 12" id="KW-0521">NADP</keyword>
<dbReference type="InterPro" id="IPR000534">
    <property type="entry name" value="Semialdehyde_DH_NAD-bd"/>
</dbReference>
<comment type="pathway">
    <text evidence="1 12">Amino-acid biosynthesis; L-methionine biosynthesis via de novo pathway; L-homoserine from L-aspartate: step 2/3.</text>
</comment>
<dbReference type="GO" id="GO:0071266">
    <property type="term" value="P:'de novo' L-methionine biosynthetic process"/>
    <property type="evidence" value="ECO:0007669"/>
    <property type="project" value="UniProtKB-UniRule"/>
</dbReference>
<feature type="binding site" evidence="12">
    <location>
        <position position="176"/>
    </location>
    <ligand>
        <name>substrate</name>
    </ligand>
</feature>
<keyword evidence="8 12" id="KW-0220">Diaminopimelate biosynthesis</keyword>
<dbReference type="PATRIC" id="fig|1839936.3.peg.418"/>
<feature type="binding site" evidence="12">
    <location>
        <position position="235"/>
    </location>
    <ligand>
        <name>substrate</name>
    </ligand>
</feature>
<reference evidence="16" key="2">
    <citation type="journal article" date="2020" name="mSystems">
        <title>Genome- and Community-Level Interaction Insights into Carbon Utilization and Element Cycling Functions of Hydrothermarchaeota in Hydrothermal Sediment.</title>
        <authorList>
            <person name="Zhou Z."/>
            <person name="Liu Y."/>
            <person name="Xu W."/>
            <person name="Pan J."/>
            <person name="Luo Z.H."/>
            <person name="Li M."/>
        </authorList>
    </citation>
    <scope>NUCLEOTIDE SEQUENCE [LARGE SCALE GENOMIC DNA]</scope>
    <source>
        <strain evidence="16">HyVt-386</strain>
    </source>
</reference>
<accession>A0A1F2P559</accession>
<evidence type="ECO:0000256" key="7">
    <source>
        <dbReference type="ARBA" id="ARBA00022857"/>
    </source>
</evidence>
<evidence type="ECO:0000313" key="17">
    <source>
        <dbReference type="EMBL" id="OFV66447.1"/>
    </source>
</evidence>
<dbReference type="Proteomes" id="UP000185779">
    <property type="component" value="Unassembled WGS sequence"/>
</dbReference>
<evidence type="ECO:0000256" key="3">
    <source>
        <dbReference type="ARBA" id="ARBA00010584"/>
    </source>
</evidence>
<dbReference type="SMART" id="SM00859">
    <property type="entry name" value="Semialdhyde_dh"/>
    <property type="match status" value="1"/>
</dbReference>
<dbReference type="InterPro" id="IPR051823">
    <property type="entry name" value="ASADH-related"/>
</dbReference>
<comment type="pathway">
    <text evidence="2 12">Amino-acid biosynthesis; L-threonine biosynthesis; L-threonine from L-aspartate: step 2/5.</text>
</comment>
<feature type="binding site" evidence="12">
    <location>
        <begin position="179"/>
        <end position="180"/>
    </location>
    <ligand>
        <name>NADP(+)</name>
        <dbReference type="ChEBI" id="CHEBI:58349"/>
    </ligand>
</feature>
<evidence type="ECO:0000259" key="15">
    <source>
        <dbReference type="SMART" id="SM00859"/>
    </source>
</evidence>
<dbReference type="EMBL" id="LYOR01000002">
    <property type="protein sequence ID" value="OFV66447.1"/>
    <property type="molecule type" value="Genomic_DNA"/>
</dbReference>
<comment type="catalytic activity">
    <reaction evidence="12">
        <text>L-aspartate 4-semialdehyde + phosphate + NADP(+) = 4-phospho-L-aspartate + NADPH + H(+)</text>
        <dbReference type="Rhea" id="RHEA:24284"/>
        <dbReference type="ChEBI" id="CHEBI:15378"/>
        <dbReference type="ChEBI" id="CHEBI:43474"/>
        <dbReference type="ChEBI" id="CHEBI:57535"/>
        <dbReference type="ChEBI" id="CHEBI:57783"/>
        <dbReference type="ChEBI" id="CHEBI:58349"/>
        <dbReference type="ChEBI" id="CHEBI:537519"/>
        <dbReference type="EC" id="1.2.1.11"/>
    </reaction>
</comment>
<comment type="similarity">
    <text evidence="3 12">Belongs to the aspartate-semialdehyde dehydrogenase family.</text>
</comment>
<evidence type="ECO:0000256" key="9">
    <source>
        <dbReference type="ARBA" id="ARBA00023002"/>
    </source>
</evidence>
<organism evidence="17 18">
    <name type="scientific">Candidatus Syntropharchaeum butanivorans</name>
    <dbReference type="NCBI Taxonomy" id="1839936"/>
    <lineage>
        <taxon>Archaea</taxon>
        <taxon>Methanobacteriati</taxon>
        <taxon>Methanobacteriota</taxon>
        <taxon>Stenosarchaea group</taxon>
        <taxon>Methanomicrobia</taxon>
        <taxon>Methanosarcinales</taxon>
        <taxon>ANME-2 cluster</taxon>
        <taxon>Candidatus Syntropharchaeum</taxon>
    </lineage>
</organism>
<evidence type="ECO:0000256" key="4">
    <source>
        <dbReference type="ARBA" id="ARBA00013120"/>
    </source>
</evidence>
<dbReference type="UniPathway" id="UPA00050">
    <property type="reaction ID" value="UER00463"/>
</dbReference>
<dbReference type="GO" id="GO:0009088">
    <property type="term" value="P:threonine biosynthetic process"/>
    <property type="evidence" value="ECO:0007669"/>
    <property type="project" value="UniProtKB-UniRule"/>
</dbReference>
<evidence type="ECO:0000256" key="6">
    <source>
        <dbReference type="ARBA" id="ARBA00022697"/>
    </source>
</evidence>